<evidence type="ECO:0000313" key="3">
    <source>
        <dbReference type="Proteomes" id="UP000250266"/>
    </source>
</evidence>
<sequence>MALRRKFLLGVCWTLVLAVCLALIAFAPHSLQARNHRPANALPPRQVATGWGKVACAQVCCIVADICPSLSSPLLYSLCCPAKACKISSRVKPSFALQQAHA</sequence>
<keyword evidence="1" id="KW-0732">Signal</keyword>
<reference evidence="2 3" key="1">
    <citation type="journal article" date="2016" name="Nat. Commun.">
        <title>Ectomycorrhizal ecology is imprinted in the genome of the dominant symbiotic fungus Cenococcum geophilum.</title>
        <authorList>
            <consortium name="DOE Joint Genome Institute"/>
            <person name="Peter M."/>
            <person name="Kohler A."/>
            <person name="Ohm R.A."/>
            <person name="Kuo A."/>
            <person name="Krutzmann J."/>
            <person name="Morin E."/>
            <person name="Arend M."/>
            <person name="Barry K.W."/>
            <person name="Binder M."/>
            <person name="Choi C."/>
            <person name="Clum A."/>
            <person name="Copeland A."/>
            <person name="Grisel N."/>
            <person name="Haridas S."/>
            <person name="Kipfer T."/>
            <person name="LaButti K."/>
            <person name="Lindquist E."/>
            <person name="Lipzen A."/>
            <person name="Maire R."/>
            <person name="Meier B."/>
            <person name="Mihaltcheva S."/>
            <person name="Molinier V."/>
            <person name="Murat C."/>
            <person name="Poggeler S."/>
            <person name="Quandt C.A."/>
            <person name="Sperisen C."/>
            <person name="Tritt A."/>
            <person name="Tisserant E."/>
            <person name="Crous P.W."/>
            <person name="Henrissat B."/>
            <person name="Nehls U."/>
            <person name="Egli S."/>
            <person name="Spatafora J.W."/>
            <person name="Grigoriev I.V."/>
            <person name="Martin F.M."/>
        </authorList>
    </citation>
    <scope>NUCLEOTIDE SEQUENCE [LARGE SCALE GENOMIC DNA]</scope>
    <source>
        <strain evidence="2 3">CBS 459.81</strain>
    </source>
</reference>
<dbReference type="Proteomes" id="UP000250266">
    <property type="component" value="Unassembled WGS sequence"/>
</dbReference>
<organism evidence="2 3">
    <name type="scientific">Lepidopterella palustris CBS 459.81</name>
    <dbReference type="NCBI Taxonomy" id="1314670"/>
    <lineage>
        <taxon>Eukaryota</taxon>
        <taxon>Fungi</taxon>
        <taxon>Dikarya</taxon>
        <taxon>Ascomycota</taxon>
        <taxon>Pezizomycotina</taxon>
        <taxon>Dothideomycetes</taxon>
        <taxon>Pleosporomycetidae</taxon>
        <taxon>Mytilinidiales</taxon>
        <taxon>Argynnaceae</taxon>
        <taxon>Lepidopterella</taxon>
    </lineage>
</organism>
<evidence type="ECO:0000256" key="1">
    <source>
        <dbReference type="SAM" id="SignalP"/>
    </source>
</evidence>
<name>A0A8E2EJA7_9PEZI</name>
<keyword evidence="3" id="KW-1185">Reference proteome</keyword>
<protein>
    <submittedName>
        <fullName evidence="2">Uncharacterized protein</fullName>
    </submittedName>
</protein>
<evidence type="ECO:0000313" key="2">
    <source>
        <dbReference type="EMBL" id="OCK84818.1"/>
    </source>
</evidence>
<dbReference type="EMBL" id="KV744830">
    <property type="protein sequence ID" value="OCK84818.1"/>
    <property type="molecule type" value="Genomic_DNA"/>
</dbReference>
<dbReference type="AlphaFoldDB" id="A0A8E2EJA7"/>
<proteinExistence type="predicted"/>
<accession>A0A8E2EJA7</accession>
<gene>
    <name evidence="2" type="ORF">K432DRAFT_378265</name>
</gene>
<feature type="chain" id="PRO_5034952932" evidence="1">
    <location>
        <begin position="19"/>
        <end position="102"/>
    </location>
</feature>
<feature type="signal peptide" evidence="1">
    <location>
        <begin position="1"/>
        <end position="18"/>
    </location>
</feature>